<protein>
    <recommendedName>
        <fullName evidence="6">ACB domain-containing protein</fullName>
    </recommendedName>
</protein>
<evidence type="ECO:0000256" key="2">
    <source>
        <dbReference type="ARBA" id="ARBA00022441"/>
    </source>
</evidence>
<keyword evidence="2" id="KW-0880">Kelch repeat</keyword>
<dbReference type="Pfam" id="PF00887">
    <property type="entry name" value="ACBP"/>
    <property type="match status" value="1"/>
</dbReference>
<feature type="region of interest" description="Disordered" evidence="5">
    <location>
        <begin position="158"/>
        <end position="213"/>
    </location>
</feature>
<dbReference type="EMBL" id="LVLJ01004129">
    <property type="protein sequence ID" value="OAE18128.1"/>
    <property type="molecule type" value="Genomic_DNA"/>
</dbReference>
<dbReference type="SMART" id="SM00612">
    <property type="entry name" value="Kelch"/>
    <property type="match status" value="2"/>
</dbReference>
<evidence type="ECO:0000313" key="7">
    <source>
        <dbReference type="EMBL" id="OAE18128.1"/>
    </source>
</evidence>
<gene>
    <name evidence="7" type="ORF">AXG93_4101s1150</name>
</gene>
<dbReference type="Gene3D" id="1.20.80.10">
    <property type="match status" value="1"/>
</dbReference>
<comment type="caution">
    <text evidence="7">The sequence shown here is derived from an EMBL/GenBank/DDBJ whole genome shotgun (WGS) entry which is preliminary data.</text>
</comment>
<dbReference type="InterPro" id="IPR056819">
    <property type="entry name" value="ACBP4-6_C"/>
</dbReference>
<evidence type="ECO:0000256" key="3">
    <source>
        <dbReference type="ARBA" id="ARBA00022737"/>
    </source>
</evidence>
<name>A0A176VB61_MARPO</name>
<dbReference type="Pfam" id="PF24681">
    <property type="entry name" value="Kelch_KLHDC2_KLHL20_DRC7"/>
    <property type="match status" value="2"/>
</dbReference>
<evidence type="ECO:0000256" key="1">
    <source>
        <dbReference type="ARBA" id="ARBA00005567"/>
    </source>
</evidence>
<sequence length="770" mass="83672">MFVAGRAGLAHRLNFGRKDLRALLRRSGTGSRVVAFPVIRQSLSQAGTGVLAHIASMAGASTLPYPDRFYAAAVYAGFAHSSPLALKSSSIKFNDDTALLLYSLYQQATVGPCNIAKPWSWNVVEYAKWTSWNQLAKMPSPEAMRLFVKTLEQEEPDWYSKAQDEKSASKDQDPEWWSKAHDEEIAKSSQPASSVEVKVEPKAEPSVEEAREKNIEPSKMTLPVETPLPVSSNGAVPMNGHESKADEEQNVPQDLISGQSRDQWFSPDINGRRPAARYQHSSAVVGNKMFVIGGNHNGRYLNDVQVLDLSTMTWSKVEQKTMSSSPSANQATFPPCAGHSVVQLDGKLLMVAGHSKELSESVTVRSFDTTSLQWSNLESYGQAPVARGGQSVTKVGNVLVMFGGEDSKRRLYNDLNILDLETMTWDAIDAGGTPPSPRSDHAATVHEDRYLFVFGGGSHSSCFNDLHVLDLESMEWSKPQQQGSIPSARAGHAAVTIGDSWYIIGGGDNKTGISDTLVLNMATLVWHVVATEQGRTPIASEGLSVVSTVLRGEETLISFGGYNGRYSNEVHMFIASPAEKAKQKVLQSPAAEAAAASAAAAFAVPRLTVNGSVSAEAAQMESQALSPKPQEPELPATSVQDIVQQKEVDSWSVEKLQEELESARAEVAKYKRDLASTLLEYSDLEQELTAVRGQLADEQSRCFRLEVDVAEFKQKLQSLDSLQKEVELLRRQKAAAEEVAEIASQKPNTGGGVWGWLAGSPPDTKPGIRA</sequence>
<proteinExistence type="inferred from homology"/>
<dbReference type="InterPro" id="IPR014352">
    <property type="entry name" value="FERM/acyl-CoA-bd_prot_sf"/>
</dbReference>
<organism evidence="7 8">
    <name type="scientific">Marchantia polymorpha subsp. ruderalis</name>
    <dbReference type="NCBI Taxonomy" id="1480154"/>
    <lineage>
        <taxon>Eukaryota</taxon>
        <taxon>Viridiplantae</taxon>
        <taxon>Streptophyta</taxon>
        <taxon>Embryophyta</taxon>
        <taxon>Marchantiophyta</taxon>
        <taxon>Marchantiopsida</taxon>
        <taxon>Marchantiidae</taxon>
        <taxon>Marchantiales</taxon>
        <taxon>Marchantiaceae</taxon>
        <taxon>Marchantia</taxon>
    </lineage>
</organism>
<dbReference type="PANTHER" id="PTHR46093:SF3">
    <property type="entry name" value="ACYL-COA-BINDING DOMAIN-CONTAINING PROTEIN 4"/>
    <property type="match status" value="1"/>
</dbReference>
<dbReference type="InterPro" id="IPR006652">
    <property type="entry name" value="Kelch_1"/>
</dbReference>
<feature type="domain" description="ACB" evidence="6">
    <location>
        <begin position="65"/>
        <end position="160"/>
    </location>
</feature>
<evidence type="ECO:0000259" key="6">
    <source>
        <dbReference type="PROSITE" id="PS51228"/>
    </source>
</evidence>
<dbReference type="PANTHER" id="PTHR46093">
    <property type="entry name" value="ACYL-COA-BINDING DOMAIN-CONTAINING PROTEIN 5"/>
    <property type="match status" value="1"/>
</dbReference>
<dbReference type="AlphaFoldDB" id="A0A176VB61"/>
<dbReference type="Pfam" id="PF24922">
    <property type="entry name" value="ACBP4_C"/>
    <property type="match status" value="1"/>
</dbReference>
<accession>A0A176VB61</accession>
<keyword evidence="4" id="KW-0446">Lipid-binding</keyword>
<dbReference type="SUPFAM" id="SSF47027">
    <property type="entry name" value="Acyl-CoA binding protein"/>
    <property type="match status" value="1"/>
</dbReference>
<evidence type="ECO:0000256" key="4">
    <source>
        <dbReference type="ARBA" id="ARBA00023121"/>
    </source>
</evidence>
<keyword evidence="8" id="KW-1185">Reference proteome</keyword>
<dbReference type="Proteomes" id="UP000077202">
    <property type="component" value="Unassembled WGS sequence"/>
</dbReference>
<keyword evidence="3" id="KW-0677">Repeat</keyword>
<feature type="region of interest" description="Disordered" evidence="5">
    <location>
        <begin position="744"/>
        <end position="770"/>
    </location>
</feature>
<evidence type="ECO:0000256" key="5">
    <source>
        <dbReference type="SAM" id="MobiDB-lite"/>
    </source>
</evidence>
<reference evidence="7" key="1">
    <citation type="submission" date="2016-03" db="EMBL/GenBank/DDBJ databases">
        <title>Mechanisms controlling the formation of the plant cell surface in tip-growing cells are functionally conserved among land plants.</title>
        <authorList>
            <person name="Honkanen S."/>
            <person name="Jones V.A."/>
            <person name="Morieri G."/>
            <person name="Champion C."/>
            <person name="Hetherington A.J."/>
            <person name="Kelly S."/>
            <person name="Saint-Marcoux D."/>
            <person name="Proust H."/>
            <person name="Prescott H."/>
            <person name="Dolan L."/>
        </authorList>
    </citation>
    <scope>NUCLEOTIDE SEQUENCE [LARGE SCALE GENOMIC DNA]</scope>
    <source>
        <tissue evidence="7">Whole gametophyte</tissue>
    </source>
</reference>
<dbReference type="SUPFAM" id="SSF117281">
    <property type="entry name" value="Kelch motif"/>
    <property type="match status" value="2"/>
</dbReference>
<feature type="compositionally biased region" description="Basic and acidic residues" evidence="5">
    <location>
        <begin position="197"/>
        <end position="213"/>
    </location>
</feature>
<evidence type="ECO:0000313" key="8">
    <source>
        <dbReference type="Proteomes" id="UP000077202"/>
    </source>
</evidence>
<dbReference type="GO" id="GO:0000062">
    <property type="term" value="F:fatty-acyl-CoA binding"/>
    <property type="evidence" value="ECO:0007669"/>
    <property type="project" value="InterPro"/>
</dbReference>
<feature type="compositionally biased region" description="Basic and acidic residues" evidence="5">
    <location>
        <begin position="162"/>
        <end position="186"/>
    </location>
</feature>
<dbReference type="Gene3D" id="2.120.10.80">
    <property type="entry name" value="Kelch-type beta propeller"/>
    <property type="match status" value="2"/>
</dbReference>
<comment type="similarity">
    <text evidence="1">Belongs to the ACBP family.</text>
</comment>
<dbReference type="InterPro" id="IPR000582">
    <property type="entry name" value="Acyl-CoA-binding_protein"/>
</dbReference>
<dbReference type="InterPro" id="IPR035984">
    <property type="entry name" value="Acyl-CoA-binding_sf"/>
</dbReference>
<dbReference type="InterPro" id="IPR015915">
    <property type="entry name" value="Kelch-typ_b-propeller"/>
</dbReference>
<dbReference type="PROSITE" id="PS51228">
    <property type="entry name" value="ACB_2"/>
    <property type="match status" value="1"/>
</dbReference>